<dbReference type="PANTHER" id="PTHR13872:SF1">
    <property type="entry name" value="DOLICHYL-DIPHOSPHOOLIGOSACCHARIDE--PROTEIN GLYCOSYLTRANSFERASE SUBUNIT STT3B"/>
    <property type="match status" value="1"/>
</dbReference>
<dbReference type="GO" id="GO:0046872">
    <property type="term" value="F:metal ion binding"/>
    <property type="evidence" value="ECO:0007669"/>
    <property type="project" value="UniProtKB-KW"/>
</dbReference>
<keyword evidence="6" id="KW-0328">Glycosyltransferase</keyword>
<keyword evidence="11" id="KW-1133">Transmembrane helix</keyword>
<evidence type="ECO:0000313" key="16">
    <source>
        <dbReference type="EMBL" id="KUG15724.1"/>
    </source>
</evidence>
<evidence type="ECO:0000256" key="10">
    <source>
        <dbReference type="ARBA" id="ARBA00022842"/>
    </source>
</evidence>
<dbReference type="Pfam" id="PF22627">
    <property type="entry name" value="AglB_core-like"/>
    <property type="match status" value="1"/>
</dbReference>
<keyword evidence="9" id="KW-0479">Metal-binding</keyword>
<reference evidence="16" key="1">
    <citation type="journal article" date="2015" name="Proc. Natl. Acad. Sci. U.S.A.">
        <title>Networks of energetic and metabolic interactions define dynamics in microbial communities.</title>
        <authorList>
            <person name="Embree M."/>
            <person name="Liu J.K."/>
            <person name="Al-Bassam M.M."/>
            <person name="Zengler K."/>
        </authorList>
    </citation>
    <scope>NUCLEOTIDE SEQUENCE</scope>
</reference>
<comment type="cofactor">
    <cofactor evidence="1">
        <name>Mn(2+)</name>
        <dbReference type="ChEBI" id="CHEBI:29035"/>
    </cofactor>
</comment>
<evidence type="ECO:0000256" key="11">
    <source>
        <dbReference type="ARBA" id="ARBA00022989"/>
    </source>
</evidence>
<comment type="caution">
    <text evidence="16">The sequence shown here is derived from an EMBL/GenBank/DDBJ whole genome shotgun (WGS) entry which is preliminary data.</text>
</comment>
<evidence type="ECO:0000256" key="8">
    <source>
        <dbReference type="ARBA" id="ARBA00022692"/>
    </source>
</evidence>
<evidence type="ECO:0000256" key="6">
    <source>
        <dbReference type="ARBA" id="ARBA00022676"/>
    </source>
</evidence>
<evidence type="ECO:0000259" key="14">
    <source>
        <dbReference type="Pfam" id="PF18079"/>
    </source>
</evidence>
<dbReference type="InterPro" id="IPR003674">
    <property type="entry name" value="Oligo_trans_STT3"/>
</dbReference>
<evidence type="ECO:0000256" key="3">
    <source>
        <dbReference type="ARBA" id="ARBA00004127"/>
    </source>
</evidence>
<keyword evidence="10" id="KW-0460">Magnesium</keyword>
<dbReference type="Gene3D" id="3.40.50.12610">
    <property type="match status" value="1"/>
</dbReference>
<name>A0A0W8F4C1_9ZZZZ</name>
<keyword evidence="8" id="KW-0812">Transmembrane</keyword>
<evidence type="ECO:0000256" key="2">
    <source>
        <dbReference type="ARBA" id="ARBA00001946"/>
    </source>
</evidence>
<comment type="pathway">
    <text evidence="4">Protein modification; protein glycosylation.</text>
</comment>
<dbReference type="AlphaFoldDB" id="A0A0W8F4C1"/>
<dbReference type="EMBL" id="LNQE01001537">
    <property type="protein sequence ID" value="KUG15724.1"/>
    <property type="molecule type" value="Genomic_DNA"/>
</dbReference>
<organism evidence="16">
    <name type="scientific">hydrocarbon metagenome</name>
    <dbReference type="NCBI Taxonomy" id="938273"/>
    <lineage>
        <taxon>unclassified sequences</taxon>
        <taxon>metagenomes</taxon>
        <taxon>ecological metagenomes</taxon>
    </lineage>
</organism>
<keyword evidence="12" id="KW-0472">Membrane</keyword>
<evidence type="ECO:0000256" key="12">
    <source>
        <dbReference type="ARBA" id="ARBA00023136"/>
    </source>
</evidence>
<accession>A0A0W8F4C1</accession>
<dbReference type="InterPro" id="IPR041154">
    <property type="entry name" value="AglB_P1"/>
</dbReference>
<sequence length="340" mass="37345">MNQDWREALEWMQTGTPDTGVDYFAIYDRDTFTYPDTAYGVMSWWDYGHMITYIAKRIPNANPFQAGVSGRDGAAAFFISQTEEETNRIADIKGTRYVMTDIEMATGKFWAMATWYNSTAGQQPYQPVFLVPDNPANPQALNPVTTYTDKYYLTTIARLHNFDGSLTTAGDVYYIEYTTTSGAGPYPVITSAAIMGAAEARAAAAQYNAQAQPGSFASIVNSLFNQPTVDVPALHHYRLVHESPTNIFSGSSPDIRYVKVFEYVPGARIQGEGVIEVPVTTNTGRQFVWRAASVDGEFIVPYATTGSPYEVRATGNYRIVGTGREIAVPEDAVISGAPIA</sequence>
<evidence type="ECO:0000256" key="1">
    <source>
        <dbReference type="ARBA" id="ARBA00001936"/>
    </source>
</evidence>
<dbReference type="InterPro" id="IPR054479">
    <property type="entry name" value="AglB-like_core"/>
</dbReference>
<feature type="domain" description="Archaeal glycosylation protein B peripheral" evidence="14">
    <location>
        <begin position="266"/>
        <end position="338"/>
    </location>
</feature>
<protein>
    <submittedName>
        <fullName evidence="16">Oligosaccharyl transferase</fullName>
    </submittedName>
</protein>
<dbReference type="Gene3D" id="2.60.40.3390">
    <property type="match status" value="1"/>
</dbReference>
<dbReference type="GO" id="GO:0016020">
    <property type="term" value="C:membrane"/>
    <property type="evidence" value="ECO:0007669"/>
    <property type="project" value="InterPro"/>
</dbReference>
<comment type="subcellular location">
    <subcellularLocation>
        <location evidence="3">Endomembrane system</location>
        <topology evidence="3">Multi-pass membrane protein</topology>
    </subcellularLocation>
</comment>
<evidence type="ECO:0000256" key="9">
    <source>
        <dbReference type="ARBA" id="ARBA00022723"/>
    </source>
</evidence>
<evidence type="ECO:0000256" key="7">
    <source>
        <dbReference type="ARBA" id="ARBA00022679"/>
    </source>
</evidence>
<dbReference type="GO" id="GO:0004576">
    <property type="term" value="F:oligosaccharyl transferase activity"/>
    <property type="evidence" value="ECO:0007669"/>
    <property type="project" value="InterPro"/>
</dbReference>
<comment type="cofactor">
    <cofactor evidence="2">
        <name>Mg(2+)</name>
        <dbReference type="ChEBI" id="CHEBI:18420"/>
    </cofactor>
</comment>
<proteinExistence type="inferred from homology"/>
<dbReference type="GO" id="GO:0012505">
    <property type="term" value="C:endomembrane system"/>
    <property type="evidence" value="ECO:0007669"/>
    <property type="project" value="UniProtKB-SubCell"/>
</dbReference>
<gene>
    <name evidence="16" type="ORF">ASZ90_014646</name>
</gene>
<evidence type="ECO:0000259" key="15">
    <source>
        <dbReference type="Pfam" id="PF22627"/>
    </source>
</evidence>
<evidence type="ECO:0000256" key="4">
    <source>
        <dbReference type="ARBA" id="ARBA00004922"/>
    </source>
</evidence>
<dbReference type="Pfam" id="PF18079">
    <property type="entry name" value="AglB_L1"/>
    <property type="match status" value="1"/>
</dbReference>
<keyword evidence="13" id="KW-0464">Manganese</keyword>
<dbReference type="UniPathway" id="UPA00378"/>
<keyword evidence="7 16" id="KW-0808">Transferase</keyword>
<feature type="domain" description="AglB-like core" evidence="15">
    <location>
        <begin position="3"/>
        <end position="105"/>
    </location>
</feature>
<evidence type="ECO:0000256" key="5">
    <source>
        <dbReference type="ARBA" id="ARBA00010810"/>
    </source>
</evidence>
<dbReference type="PANTHER" id="PTHR13872">
    <property type="entry name" value="DOLICHYL-DIPHOSPHOOLIGOSACCHARIDE--PROTEIN GLYCOSYLTRANSFERASE SUBUNIT"/>
    <property type="match status" value="1"/>
</dbReference>
<comment type="similarity">
    <text evidence="5">Belongs to the STT3 family.</text>
</comment>
<evidence type="ECO:0000256" key="13">
    <source>
        <dbReference type="ARBA" id="ARBA00023211"/>
    </source>
</evidence>